<reference evidence="2" key="1">
    <citation type="submission" date="2008-07" db="EMBL/GenBank/DDBJ databases">
        <title>Venomics of the spider Ornithoctonus huwena based on transcriptomic versus proteomic analysis.</title>
        <authorList>
            <person name="Jiang L."/>
            <person name="Peng L."/>
            <person name="Liang S."/>
        </authorList>
    </citation>
    <scope>NUCLEOTIDE SEQUENCE</scope>
</reference>
<dbReference type="EMBL" id="EU979480">
    <property type="protein sequence ID" value="ACH48183.1"/>
    <property type="molecule type" value="mRNA"/>
</dbReference>
<evidence type="ECO:0000259" key="1">
    <source>
        <dbReference type="Pfam" id="PF04194"/>
    </source>
</evidence>
<name>B5M6C9_CYRSC</name>
<dbReference type="PANTHER" id="PTHR12298:SF4">
    <property type="entry name" value="PROGRAMMED CELL DEATH PROTEIN 2"/>
    <property type="match status" value="1"/>
</dbReference>
<accession>B5M6C9</accession>
<sequence length="137" mass="15932">MREYCEFIRGSRAPTDNDNIDVSEIESVAKKDKVFRKFQKRINLEPEQVLRYDRHGEPLWVSAESIPSQADIPLCKCGARRLFEFQVMPQLLNYLSMDVPRDSVDWGTLIVYTCADSCTLANSAYIPEFLWKQDFSE</sequence>
<feature type="domain" description="Programmed cell death protein 2 C-terminal" evidence="1">
    <location>
        <begin position="32"/>
        <end position="134"/>
    </location>
</feature>
<dbReference type="GO" id="GO:0005737">
    <property type="term" value="C:cytoplasm"/>
    <property type="evidence" value="ECO:0007669"/>
    <property type="project" value="InterPro"/>
</dbReference>
<dbReference type="AlphaFoldDB" id="B5M6C9"/>
<proteinExistence type="evidence at transcript level"/>
<evidence type="ECO:0000313" key="2">
    <source>
        <dbReference type="EMBL" id="ACH48183.1"/>
    </source>
</evidence>
<dbReference type="GO" id="GO:0005634">
    <property type="term" value="C:nucleus"/>
    <property type="evidence" value="ECO:0007669"/>
    <property type="project" value="TreeGrafter"/>
</dbReference>
<protein>
    <submittedName>
        <fullName evidence="2">Uncharacterized MYND Zn-finger protein</fullName>
    </submittedName>
</protein>
<dbReference type="InterPro" id="IPR007320">
    <property type="entry name" value="PDCD2_C"/>
</dbReference>
<dbReference type="PANTHER" id="PTHR12298">
    <property type="entry name" value="PCDC2 PROGRAMMED CELL DEATH PROTEIN 2 -RELATED"/>
    <property type="match status" value="1"/>
</dbReference>
<dbReference type="Pfam" id="PF04194">
    <property type="entry name" value="PDCD2_C"/>
    <property type="match status" value="1"/>
</dbReference>
<organism evidence="2">
    <name type="scientific">Cyriopagopus schmidti</name>
    <name type="common">Chinese bird spider</name>
    <name type="synonym">Haplopelma schmidti</name>
    <dbReference type="NCBI Taxonomy" id="29017"/>
    <lineage>
        <taxon>Eukaryota</taxon>
        <taxon>Metazoa</taxon>
        <taxon>Ecdysozoa</taxon>
        <taxon>Arthropoda</taxon>
        <taxon>Chelicerata</taxon>
        <taxon>Arachnida</taxon>
        <taxon>Araneae</taxon>
        <taxon>Mygalomorphae</taxon>
        <taxon>Avicularoidea</taxon>
        <taxon>Theraphosidae</taxon>
        <taxon>Cyriopagopus</taxon>
    </lineage>
</organism>